<keyword evidence="8" id="KW-1185">Reference proteome</keyword>
<proteinExistence type="predicted"/>
<evidence type="ECO:0000313" key="7">
    <source>
        <dbReference type="EMBL" id="RXH93361.1"/>
    </source>
</evidence>
<feature type="domain" description="TIR" evidence="6">
    <location>
        <begin position="172"/>
        <end position="339"/>
    </location>
</feature>
<comment type="catalytic activity">
    <reaction evidence="4">
        <text>NAD(+) + H2O = ADP-D-ribose + nicotinamide + H(+)</text>
        <dbReference type="Rhea" id="RHEA:16301"/>
        <dbReference type="ChEBI" id="CHEBI:15377"/>
        <dbReference type="ChEBI" id="CHEBI:15378"/>
        <dbReference type="ChEBI" id="CHEBI:17154"/>
        <dbReference type="ChEBI" id="CHEBI:57540"/>
        <dbReference type="ChEBI" id="CHEBI:57967"/>
        <dbReference type="EC" id="3.2.2.6"/>
    </reaction>
    <physiologicalReaction direction="left-to-right" evidence="4">
        <dbReference type="Rhea" id="RHEA:16302"/>
    </physiologicalReaction>
</comment>
<evidence type="ECO:0000256" key="4">
    <source>
        <dbReference type="ARBA" id="ARBA00047304"/>
    </source>
</evidence>
<comment type="caution">
    <text evidence="7">The sequence shown here is derived from an EMBL/GenBank/DDBJ whole genome shotgun (WGS) entry which is preliminary data.</text>
</comment>
<dbReference type="AlphaFoldDB" id="A0A498JJ73"/>
<keyword evidence="3" id="KW-0520">NAD</keyword>
<dbReference type="EC" id="3.2.2.6" evidence="1"/>
<keyword evidence="5" id="KW-0812">Transmembrane</keyword>
<dbReference type="GO" id="GO:0061809">
    <property type="term" value="F:NAD+ nucleosidase activity, cyclic ADP-ribose generating"/>
    <property type="evidence" value="ECO:0007669"/>
    <property type="project" value="UniProtKB-EC"/>
</dbReference>
<gene>
    <name evidence="7" type="ORF">DVH24_013937</name>
</gene>
<dbReference type="GO" id="GO:0007165">
    <property type="term" value="P:signal transduction"/>
    <property type="evidence" value="ECO:0007669"/>
    <property type="project" value="InterPro"/>
</dbReference>
<dbReference type="Pfam" id="PF01582">
    <property type="entry name" value="TIR"/>
    <property type="match status" value="2"/>
</dbReference>
<dbReference type="Gene3D" id="3.40.50.10140">
    <property type="entry name" value="Toll/interleukin-1 receptor homology (TIR) domain"/>
    <property type="match status" value="2"/>
</dbReference>
<name>A0A498JJ73_MALDO</name>
<organism evidence="7 8">
    <name type="scientific">Malus domestica</name>
    <name type="common">Apple</name>
    <name type="synonym">Pyrus malus</name>
    <dbReference type="NCBI Taxonomy" id="3750"/>
    <lineage>
        <taxon>Eukaryota</taxon>
        <taxon>Viridiplantae</taxon>
        <taxon>Streptophyta</taxon>
        <taxon>Embryophyta</taxon>
        <taxon>Tracheophyta</taxon>
        <taxon>Spermatophyta</taxon>
        <taxon>Magnoliopsida</taxon>
        <taxon>eudicotyledons</taxon>
        <taxon>Gunneridae</taxon>
        <taxon>Pentapetalae</taxon>
        <taxon>rosids</taxon>
        <taxon>fabids</taxon>
        <taxon>Rosales</taxon>
        <taxon>Rosaceae</taxon>
        <taxon>Amygdaloideae</taxon>
        <taxon>Maleae</taxon>
        <taxon>Malus</taxon>
    </lineage>
</organism>
<keyword evidence="5" id="KW-1133">Transmembrane helix</keyword>
<sequence length="865" mass="98570">MRRSVPRLVRLKRVERVVPRDEFWVNFRSSSLLGTTHSTFVEHKIITSLSHSSSLALLPLHYVPSYPVPSHSVSSLSVCIPNDTEHAIGDNGPGLSPFIPMRYDNRKTSPSHHLPVTTCGHYFPKQKTSFPFGICFTKTNIHSLLVHPSMALVRAAQGTSADSADSNTCGGYRYDVFLSFRGEDTRKTFTDHLYTAFNNAGFLTFRDDDELERGEDIKPGLQKAIQLSRASVVVFSKDYASSRWCLDELVLILERKRTTSEHVVLPVFYDVDPSHVRKQTGSIGKAFARHQKTQSPKKVKGWREALAEVADLAGMVLQNQADGCNLFDDAFPWDLSNLSSIRRLYLDENPICSLPIFIKGLRRLDHLSFYDCERLESLVGLPKGHQCLYVSQCRSLEKVSYLQDHSFNWSPEFHSIGGCIDNLVEWQYWYKLEPIGRVDVEMIKLLGLCNLESLPNIRMHKFGRMVWCDDWSPVQGLYQYGIFSTFLPGNEFFPRNEVPGRLIHKSGGSSSISFTVPLLPDHRGRGLNVFAVYENVIDFSDTKLVYDCMDIRMTIKVSNKSKGLKWIYVPLVYGIPGEGEDMTWLSHWKMENETIALQCGDEVSVSVIMRYPWFQLKEFGVELVQEHQNNTMLSTQHNTKSDPNYPFVISGDLSMWEHIPGIYFLGSFSKEFIKSMPRSNLINHLIMDSDEEDTGMLFCCIAMNCTPSKHFDVHPNSFQTCFSDKEEGQEDEPDYTIAKTRAASNNYGLGGWKVLLIVAGFFFTLALVLWSSISLKKKRQREDIKPGLQKAIQLSRTSVVVFSKDYATSRWCLNELMLILELKRTTSDHVVLPIFYDVDPSQLRKQTGILEKHLLDTGKLSRRKS</sequence>
<dbReference type="PANTHER" id="PTHR32009:SF39">
    <property type="entry name" value="TIR DOMAIN-CONTAINING PROTEIN"/>
    <property type="match status" value="1"/>
</dbReference>
<dbReference type="EMBL" id="RDQH01000333">
    <property type="protein sequence ID" value="RXH93361.1"/>
    <property type="molecule type" value="Genomic_DNA"/>
</dbReference>
<dbReference type="InterPro" id="IPR035897">
    <property type="entry name" value="Toll_tir_struct_dom_sf"/>
</dbReference>
<evidence type="ECO:0000256" key="5">
    <source>
        <dbReference type="SAM" id="Phobius"/>
    </source>
</evidence>
<dbReference type="InterPro" id="IPR032675">
    <property type="entry name" value="LRR_dom_sf"/>
</dbReference>
<accession>A0A498JJ73</accession>
<dbReference type="Proteomes" id="UP000290289">
    <property type="component" value="Chromosome 7"/>
</dbReference>
<evidence type="ECO:0000259" key="6">
    <source>
        <dbReference type="PROSITE" id="PS50104"/>
    </source>
</evidence>
<evidence type="ECO:0000256" key="3">
    <source>
        <dbReference type="ARBA" id="ARBA00023027"/>
    </source>
</evidence>
<dbReference type="PANTHER" id="PTHR32009">
    <property type="entry name" value="TMV RESISTANCE PROTEIN N-LIKE"/>
    <property type="match status" value="1"/>
</dbReference>
<dbReference type="SUPFAM" id="SSF52200">
    <property type="entry name" value="Toll/Interleukin receptor TIR domain"/>
    <property type="match status" value="2"/>
</dbReference>
<evidence type="ECO:0000256" key="1">
    <source>
        <dbReference type="ARBA" id="ARBA00011982"/>
    </source>
</evidence>
<feature type="transmembrane region" description="Helical" evidence="5">
    <location>
        <begin position="754"/>
        <end position="775"/>
    </location>
</feature>
<dbReference type="InterPro" id="IPR000157">
    <property type="entry name" value="TIR_dom"/>
</dbReference>
<evidence type="ECO:0000313" key="8">
    <source>
        <dbReference type="Proteomes" id="UP000290289"/>
    </source>
</evidence>
<protein>
    <recommendedName>
        <fullName evidence="1">ADP-ribosyl cyclase/cyclic ADP-ribose hydrolase</fullName>
        <ecNumber evidence="1">3.2.2.6</ecNumber>
    </recommendedName>
</protein>
<evidence type="ECO:0000256" key="2">
    <source>
        <dbReference type="ARBA" id="ARBA00022801"/>
    </source>
</evidence>
<dbReference type="Gene3D" id="3.80.10.10">
    <property type="entry name" value="Ribonuclease Inhibitor"/>
    <property type="match status" value="1"/>
</dbReference>
<keyword evidence="5" id="KW-0472">Membrane</keyword>
<keyword evidence="2" id="KW-0378">Hydrolase</keyword>
<dbReference type="FunFam" id="3.40.50.10140:FF:000007">
    <property type="entry name" value="Disease resistance protein (TIR-NBS-LRR class)"/>
    <property type="match status" value="1"/>
</dbReference>
<reference evidence="7 8" key="1">
    <citation type="submission" date="2018-10" db="EMBL/GenBank/DDBJ databases">
        <title>A high-quality apple genome assembly.</title>
        <authorList>
            <person name="Hu J."/>
        </authorList>
    </citation>
    <scope>NUCLEOTIDE SEQUENCE [LARGE SCALE GENOMIC DNA]</scope>
    <source>
        <strain evidence="8">cv. HFTH1</strain>
        <tissue evidence="7">Young leaf</tissue>
    </source>
</reference>
<dbReference type="SMART" id="SM00255">
    <property type="entry name" value="TIR"/>
    <property type="match status" value="2"/>
</dbReference>
<feature type="domain" description="TIR" evidence="6">
    <location>
        <begin position="731"/>
        <end position="865"/>
    </location>
</feature>
<dbReference type="PROSITE" id="PS50104">
    <property type="entry name" value="TIR"/>
    <property type="match status" value="2"/>
</dbReference>
<dbReference type="SUPFAM" id="SSF52058">
    <property type="entry name" value="L domain-like"/>
    <property type="match status" value="1"/>
</dbReference>